<name>A0A0G0XUN7_9BACT</name>
<keyword evidence="5" id="KW-0234">DNA repair</keyword>
<dbReference type="PROSITE" id="PS50164">
    <property type="entry name" value="GIY_YIG"/>
    <property type="match status" value="1"/>
</dbReference>
<dbReference type="PATRIC" id="fig|1618555.3.peg.632"/>
<evidence type="ECO:0000256" key="1">
    <source>
        <dbReference type="ARBA" id="ARBA00022490"/>
    </source>
</evidence>
<comment type="caution">
    <text evidence="9">The sequence shown here is derived from an EMBL/GenBank/DDBJ whole genome shotgun (WGS) entry which is preliminary data.</text>
</comment>
<keyword evidence="4" id="KW-0267">Excision nuclease</keyword>
<keyword evidence="2" id="KW-0227">DNA damage</keyword>
<dbReference type="InterPro" id="IPR050066">
    <property type="entry name" value="UvrABC_protein_C"/>
</dbReference>
<dbReference type="PROSITE" id="PS50165">
    <property type="entry name" value="UVRC"/>
    <property type="match status" value="1"/>
</dbReference>
<dbReference type="FunFam" id="3.40.1440.10:FF:000001">
    <property type="entry name" value="UvrABC system protein C"/>
    <property type="match status" value="1"/>
</dbReference>
<dbReference type="SUPFAM" id="SSF82771">
    <property type="entry name" value="GIY-YIG endonuclease"/>
    <property type="match status" value="1"/>
</dbReference>
<organism evidence="9 10">
    <name type="scientific">Candidatus Woesebacteria bacterium GW2011_GWA1_41_13b</name>
    <dbReference type="NCBI Taxonomy" id="1618555"/>
    <lineage>
        <taxon>Bacteria</taxon>
        <taxon>Candidatus Woeseibacteriota</taxon>
    </lineage>
</organism>
<reference evidence="9 10" key="1">
    <citation type="journal article" date="2015" name="Nature">
        <title>rRNA introns, odd ribosomes, and small enigmatic genomes across a large radiation of phyla.</title>
        <authorList>
            <person name="Brown C.T."/>
            <person name="Hug L.A."/>
            <person name="Thomas B.C."/>
            <person name="Sharon I."/>
            <person name="Castelle C.J."/>
            <person name="Singh A."/>
            <person name="Wilkins M.J."/>
            <person name="Williams K.H."/>
            <person name="Banfield J.F."/>
        </authorList>
    </citation>
    <scope>NUCLEOTIDE SEQUENCE [LARGE SCALE GENOMIC DNA]</scope>
</reference>
<dbReference type="InterPro" id="IPR035901">
    <property type="entry name" value="GIY-YIG_endonuc_sf"/>
</dbReference>
<dbReference type="Gene3D" id="3.30.420.340">
    <property type="entry name" value="UvrC, RNAse H endonuclease domain"/>
    <property type="match status" value="1"/>
</dbReference>
<keyword evidence="3" id="KW-0228">DNA excision</keyword>
<evidence type="ECO:0000256" key="3">
    <source>
        <dbReference type="ARBA" id="ARBA00022769"/>
    </source>
</evidence>
<dbReference type="SMART" id="SM00465">
    <property type="entry name" value="GIYc"/>
    <property type="match status" value="1"/>
</dbReference>
<feature type="domain" description="UVR" evidence="6">
    <location>
        <begin position="214"/>
        <end position="249"/>
    </location>
</feature>
<dbReference type="GO" id="GO:0006289">
    <property type="term" value="P:nucleotide-excision repair"/>
    <property type="evidence" value="ECO:0007669"/>
    <property type="project" value="InterPro"/>
</dbReference>
<feature type="domain" description="GIY-YIG" evidence="7">
    <location>
        <begin position="19"/>
        <end position="98"/>
    </location>
</feature>
<evidence type="ECO:0000256" key="4">
    <source>
        <dbReference type="ARBA" id="ARBA00022881"/>
    </source>
</evidence>
<dbReference type="InterPro" id="IPR038476">
    <property type="entry name" value="UvrC_RNase_H_dom_sf"/>
</dbReference>
<evidence type="ECO:0000313" key="9">
    <source>
        <dbReference type="EMBL" id="KKR91607.1"/>
    </source>
</evidence>
<dbReference type="Proteomes" id="UP000034676">
    <property type="component" value="Unassembled WGS sequence"/>
</dbReference>
<evidence type="ECO:0000259" key="6">
    <source>
        <dbReference type="PROSITE" id="PS50151"/>
    </source>
</evidence>
<feature type="domain" description="UvrC family homology region profile" evidence="8">
    <location>
        <begin position="289"/>
        <end position="376"/>
    </location>
</feature>
<dbReference type="CDD" id="cd10434">
    <property type="entry name" value="GIY-YIG_UvrC_Cho"/>
    <property type="match status" value="1"/>
</dbReference>
<dbReference type="PANTHER" id="PTHR30562:SF1">
    <property type="entry name" value="UVRABC SYSTEM PROTEIN C"/>
    <property type="match status" value="1"/>
</dbReference>
<dbReference type="InterPro" id="IPR047296">
    <property type="entry name" value="GIY-YIG_UvrC_Cho"/>
</dbReference>
<dbReference type="Gene3D" id="4.10.860.10">
    <property type="entry name" value="UVR domain"/>
    <property type="match status" value="1"/>
</dbReference>
<sequence length="448" mass="51914">MYIWLVKDKIKTLVREAPRSPGVYIFKNDMGDVIYVGKAKDLAIRLSSYIANPASLLPKVAKMVHEADSLDFFLTESELEALLLEAKLIRQNQPWYNSQAKDDKQPLYIQISSDIFPKITTIRRQDITDKKAACFGPFPSSKTVFIVLKMLRKIFPFCSQAKIGTRPCFYNHLGLCRPCPSQIIKYEGQERIRLTRQYRQNIFKIKKILSGDLRRIIKDLELEMKIASKKEHFEEASEIKNKIERLKYIAQKPTSPDLFLAHPNLPGERAAEGILAFWHRVSPHFFVGEVPRLAEAYDISNISGKLAVGSQVTFLDGQAFKKGYKRYKIRNQQGPNDVGMMGEMLQRRFKHKDWELPGLVLVDGGRQQVMAAQKALRRERLNIPLVGLAKREETIIIYKDNGEFEEMKLKRNDPALHFVQRIRDEAHRFAQSYHHLLMRNRLKKIDES</sequence>
<accession>A0A0G0XUN7</accession>
<dbReference type="EMBL" id="LCAO01000009">
    <property type="protein sequence ID" value="KKR91607.1"/>
    <property type="molecule type" value="Genomic_DNA"/>
</dbReference>
<dbReference type="InterPro" id="IPR001162">
    <property type="entry name" value="UvrC_RNase_H_dom"/>
</dbReference>
<dbReference type="Pfam" id="PF02151">
    <property type="entry name" value="UVR"/>
    <property type="match status" value="1"/>
</dbReference>
<dbReference type="InterPro" id="IPR036876">
    <property type="entry name" value="UVR_dom_sf"/>
</dbReference>
<dbReference type="InterPro" id="IPR001943">
    <property type="entry name" value="UVR_dom"/>
</dbReference>
<dbReference type="Pfam" id="PF08459">
    <property type="entry name" value="UvrC_RNaseH_dom"/>
    <property type="match status" value="1"/>
</dbReference>
<evidence type="ECO:0000256" key="5">
    <source>
        <dbReference type="ARBA" id="ARBA00023204"/>
    </source>
</evidence>
<dbReference type="GO" id="GO:0009380">
    <property type="term" value="C:excinuclease repair complex"/>
    <property type="evidence" value="ECO:0007669"/>
    <property type="project" value="TreeGrafter"/>
</dbReference>
<dbReference type="Pfam" id="PF01541">
    <property type="entry name" value="GIY-YIG"/>
    <property type="match status" value="1"/>
</dbReference>
<dbReference type="PROSITE" id="PS50151">
    <property type="entry name" value="UVR"/>
    <property type="match status" value="1"/>
</dbReference>
<evidence type="ECO:0000259" key="8">
    <source>
        <dbReference type="PROSITE" id="PS50165"/>
    </source>
</evidence>
<dbReference type="AlphaFoldDB" id="A0A0G0XUN7"/>
<dbReference type="InterPro" id="IPR000305">
    <property type="entry name" value="GIY-YIG_endonuc"/>
</dbReference>
<evidence type="ECO:0000313" key="10">
    <source>
        <dbReference type="Proteomes" id="UP000034676"/>
    </source>
</evidence>
<dbReference type="PANTHER" id="PTHR30562">
    <property type="entry name" value="UVRC/OXIDOREDUCTASE"/>
    <property type="match status" value="1"/>
</dbReference>
<gene>
    <name evidence="9" type="ORF">UU42_C0009G0004</name>
</gene>
<protein>
    <submittedName>
        <fullName evidence="9">Excinuclease ABC C subunit domain protein</fullName>
    </submittedName>
</protein>
<keyword evidence="1" id="KW-0963">Cytoplasm</keyword>
<dbReference type="Gene3D" id="3.40.1440.10">
    <property type="entry name" value="GIY-YIG endonuclease"/>
    <property type="match status" value="1"/>
</dbReference>
<proteinExistence type="predicted"/>
<dbReference type="SUPFAM" id="SSF46600">
    <property type="entry name" value="C-terminal UvrC-binding domain of UvrB"/>
    <property type="match status" value="1"/>
</dbReference>
<evidence type="ECO:0000256" key="2">
    <source>
        <dbReference type="ARBA" id="ARBA00022763"/>
    </source>
</evidence>
<dbReference type="GO" id="GO:0009381">
    <property type="term" value="F:excinuclease ABC activity"/>
    <property type="evidence" value="ECO:0007669"/>
    <property type="project" value="InterPro"/>
</dbReference>
<evidence type="ECO:0000259" key="7">
    <source>
        <dbReference type="PROSITE" id="PS50164"/>
    </source>
</evidence>